<proteinExistence type="predicted"/>
<evidence type="ECO:0000313" key="2">
    <source>
        <dbReference type="Proteomes" id="UP000028045"/>
    </source>
</evidence>
<keyword evidence="2" id="KW-1185">Reference proteome</keyword>
<dbReference type="Proteomes" id="UP000028045">
    <property type="component" value="Unassembled WGS sequence"/>
</dbReference>
<sequence>MNGFIRERERGWGFPLLISLHIEPRSAATKLDQAFVLQPQESRLTENDVRNNTRMQKLAGDRLVGETSTEAILIKFRNLPTCNGNFPSESPYSSKYGISARERLKYKRKFITFNTMQDDGAYEQPEVAKPLSFINAEERLRKAY</sequence>
<gene>
    <name evidence="1" type="ORF">S7711_10592</name>
</gene>
<dbReference type="HOGENOM" id="CLU_1797721_0_0_1"/>
<dbReference type="OrthoDB" id="10653569at2759"/>
<evidence type="ECO:0000313" key="1">
    <source>
        <dbReference type="EMBL" id="KEY74014.1"/>
    </source>
</evidence>
<organism evidence="1 2">
    <name type="scientific">Stachybotrys chartarum (strain CBS 109288 / IBT 7711)</name>
    <name type="common">Toxic black mold</name>
    <name type="synonym">Stilbospora chartarum</name>
    <dbReference type="NCBI Taxonomy" id="1280523"/>
    <lineage>
        <taxon>Eukaryota</taxon>
        <taxon>Fungi</taxon>
        <taxon>Dikarya</taxon>
        <taxon>Ascomycota</taxon>
        <taxon>Pezizomycotina</taxon>
        <taxon>Sordariomycetes</taxon>
        <taxon>Hypocreomycetidae</taxon>
        <taxon>Hypocreales</taxon>
        <taxon>Stachybotryaceae</taxon>
        <taxon>Stachybotrys</taxon>
    </lineage>
</organism>
<accession>A0A084B8Y5</accession>
<dbReference type="AlphaFoldDB" id="A0A084B8Y5"/>
<name>A0A084B8Y5_STACB</name>
<reference evidence="1 2" key="1">
    <citation type="journal article" date="2014" name="BMC Genomics">
        <title>Comparative genome sequencing reveals chemotype-specific gene clusters in the toxigenic black mold Stachybotrys.</title>
        <authorList>
            <person name="Semeiks J."/>
            <person name="Borek D."/>
            <person name="Otwinowski Z."/>
            <person name="Grishin N.V."/>
        </authorList>
    </citation>
    <scope>NUCLEOTIDE SEQUENCE [LARGE SCALE GENOMIC DNA]</scope>
    <source>
        <strain evidence="2">CBS 109288 / IBT 7711</strain>
    </source>
</reference>
<dbReference type="EMBL" id="KL647681">
    <property type="protein sequence ID" value="KEY74014.1"/>
    <property type="molecule type" value="Genomic_DNA"/>
</dbReference>
<protein>
    <submittedName>
        <fullName evidence="1">Uncharacterized protein</fullName>
    </submittedName>
</protein>